<name>A0A9P3GR67_9APHY</name>
<evidence type="ECO:0000313" key="2">
    <source>
        <dbReference type="EMBL" id="GJE98849.1"/>
    </source>
</evidence>
<sequence>MSTEIVDNTNSSIVYAGAWSAGSVHVGDFNSTTSITTQVDASFSYYFVGTSITVWGCLLPNTTSFANFSIDGTPLLQRLDGTSAQYIAQVRQFTSPNLTAGAHTLTVGVPAQGDGAPSAYCLDFLEYTRPDVVTLSATPYATGTVVSSYATVPTFRSSPAANLGRQPPNLAVVLPAVLVPCLLVIAGLIVALVYARRRRAREEDAPPPLPERPPYVPTTPYAPFASAAMAEKEKDVKLVDKDGNPVFLDADRASVEAPPTYVSQ</sequence>
<gene>
    <name evidence="2" type="ORF">PsYK624_150860</name>
</gene>
<protein>
    <submittedName>
        <fullName evidence="2">Uncharacterized protein</fullName>
    </submittedName>
</protein>
<dbReference type="AlphaFoldDB" id="A0A9P3GR67"/>
<accession>A0A9P3GR67</accession>
<organism evidence="2 3">
    <name type="scientific">Phanerochaete sordida</name>
    <dbReference type="NCBI Taxonomy" id="48140"/>
    <lineage>
        <taxon>Eukaryota</taxon>
        <taxon>Fungi</taxon>
        <taxon>Dikarya</taxon>
        <taxon>Basidiomycota</taxon>
        <taxon>Agaricomycotina</taxon>
        <taxon>Agaricomycetes</taxon>
        <taxon>Polyporales</taxon>
        <taxon>Phanerochaetaceae</taxon>
        <taxon>Phanerochaete</taxon>
    </lineage>
</organism>
<keyword evidence="1" id="KW-0812">Transmembrane</keyword>
<dbReference type="EMBL" id="BPQB01000095">
    <property type="protein sequence ID" value="GJE98849.1"/>
    <property type="molecule type" value="Genomic_DNA"/>
</dbReference>
<dbReference type="Gene3D" id="2.60.120.260">
    <property type="entry name" value="Galactose-binding domain-like"/>
    <property type="match status" value="1"/>
</dbReference>
<dbReference type="Proteomes" id="UP000703269">
    <property type="component" value="Unassembled WGS sequence"/>
</dbReference>
<dbReference type="OrthoDB" id="3265734at2759"/>
<keyword evidence="1" id="KW-1133">Transmembrane helix</keyword>
<evidence type="ECO:0000256" key="1">
    <source>
        <dbReference type="SAM" id="Phobius"/>
    </source>
</evidence>
<keyword evidence="3" id="KW-1185">Reference proteome</keyword>
<keyword evidence="1" id="KW-0472">Membrane</keyword>
<comment type="caution">
    <text evidence="2">The sequence shown here is derived from an EMBL/GenBank/DDBJ whole genome shotgun (WGS) entry which is preliminary data.</text>
</comment>
<proteinExistence type="predicted"/>
<reference evidence="2 3" key="1">
    <citation type="submission" date="2021-08" db="EMBL/GenBank/DDBJ databases">
        <title>Draft Genome Sequence of Phanerochaete sordida strain YK-624.</title>
        <authorList>
            <person name="Mori T."/>
            <person name="Dohra H."/>
            <person name="Suzuki T."/>
            <person name="Kawagishi H."/>
            <person name="Hirai H."/>
        </authorList>
    </citation>
    <scope>NUCLEOTIDE SEQUENCE [LARGE SCALE GENOMIC DNA]</scope>
    <source>
        <strain evidence="2 3">YK-624</strain>
    </source>
</reference>
<feature type="transmembrane region" description="Helical" evidence="1">
    <location>
        <begin position="172"/>
        <end position="195"/>
    </location>
</feature>
<evidence type="ECO:0000313" key="3">
    <source>
        <dbReference type="Proteomes" id="UP000703269"/>
    </source>
</evidence>